<dbReference type="Gramene" id="OIT36375">
    <property type="protein sequence ID" value="OIT36375"/>
    <property type="gene ID" value="A4A49_10463"/>
</dbReference>
<dbReference type="InterPro" id="IPR039926">
    <property type="entry name" value="Egg_app_1"/>
</dbReference>
<feature type="transmembrane region" description="Helical" evidence="1">
    <location>
        <begin position="77"/>
        <end position="96"/>
    </location>
</feature>
<keyword evidence="1" id="KW-0812">Transmembrane</keyword>
<gene>
    <name evidence="2" type="ORF">A4A49_10463</name>
</gene>
<dbReference type="EMBL" id="MJEQ01000439">
    <property type="protein sequence ID" value="OIT36375.1"/>
    <property type="molecule type" value="Genomic_DNA"/>
</dbReference>
<dbReference type="PANTHER" id="PTHR33333">
    <property type="entry name" value="ERYTHROCYTE MEMBRANE PROTEIN 1-LIKE"/>
    <property type="match status" value="1"/>
</dbReference>
<keyword evidence="1" id="KW-1133">Transmembrane helix</keyword>
<organism evidence="2 3">
    <name type="scientific">Nicotiana attenuata</name>
    <name type="common">Coyote tobacco</name>
    <dbReference type="NCBI Taxonomy" id="49451"/>
    <lineage>
        <taxon>Eukaryota</taxon>
        <taxon>Viridiplantae</taxon>
        <taxon>Streptophyta</taxon>
        <taxon>Embryophyta</taxon>
        <taxon>Tracheophyta</taxon>
        <taxon>Spermatophyta</taxon>
        <taxon>Magnoliopsida</taxon>
        <taxon>eudicotyledons</taxon>
        <taxon>Gunneridae</taxon>
        <taxon>Pentapetalae</taxon>
        <taxon>asterids</taxon>
        <taxon>lamiids</taxon>
        <taxon>Solanales</taxon>
        <taxon>Solanaceae</taxon>
        <taxon>Nicotianoideae</taxon>
        <taxon>Nicotianeae</taxon>
        <taxon>Nicotiana</taxon>
    </lineage>
</organism>
<reference evidence="2" key="1">
    <citation type="submission" date="2016-11" db="EMBL/GenBank/DDBJ databases">
        <title>The genome of Nicotiana attenuata.</title>
        <authorList>
            <person name="Xu S."/>
            <person name="Brockmoeller T."/>
            <person name="Gaquerel E."/>
            <person name="Navarro A."/>
            <person name="Kuhl H."/>
            <person name="Gase K."/>
            <person name="Ling Z."/>
            <person name="Zhou W."/>
            <person name="Kreitzer C."/>
            <person name="Stanke M."/>
            <person name="Tang H."/>
            <person name="Lyons E."/>
            <person name="Pandey P."/>
            <person name="Pandey S.P."/>
            <person name="Timmermann B."/>
            <person name="Baldwin I.T."/>
        </authorList>
    </citation>
    <scope>NUCLEOTIDE SEQUENCE [LARGE SCALE GENOMIC DNA]</scope>
    <source>
        <strain evidence="2">UT</strain>
    </source>
</reference>
<dbReference type="PANTHER" id="PTHR33333:SF46">
    <property type="entry name" value="LOW QUALITY PROTEIN: GLYCINE-RICH PROTEIN DOT1"/>
    <property type="match status" value="1"/>
</dbReference>
<keyword evidence="1" id="KW-0472">Membrane</keyword>
<evidence type="ECO:0000313" key="2">
    <source>
        <dbReference type="EMBL" id="OIT36375.1"/>
    </source>
</evidence>
<protein>
    <submittedName>
        <fullName evidence="2">Uncharacterized protein</fullName>
    </submittedName>
</protein>
<keyword evidence="3" id="KW-1185">Reference proteome</keyword>
<evidence type="ECO:0000313" key="3">
    <source>
        <dbReference type="Proteomes" id="UP000187609"/>
    </source>
</evidence>
<proteinExistence type="predicted"/>
<accession>A0A314L4H3</accession>
<sequence>MDKLNVESITKATMEKLKEIKPENMVENAKEIVKKSTPILANFVKTSFDWLLERIPQHPMISTTKEKMSNWMKKSPLSFTNISIGSVLILLFYWCCKGKGKTMKAPGKKNARISRSSFESNPKSYFRDLRSKKSS</sequence>
<dbReference type="AlphaFoldDB" id="A0A314L4H3"/>
<evidence type="ECO:0000256" key="1">
    <source>
        <dbReference type="SAM" id="Phobius"/>
    </source>
</evidence>
<dbReference type="Proteomes" id="UP000187609">
    <property type="component" value="Unassembled WGS sequence"/>
</dbReference>
<comment type="caution">
    <text evidence="2">The sequence shown here is derived from an EMBL/GenBank/DDBJ whole genome shotgun (WGS) entry which is preliminary data.</text>
</comment>
<name>A0A314L4H3_NICAT</name>